<dbReference type="InterPro" id="IPR011854">
    <property type="entry name" value="HypE"/>
</dbReference>
<dbReference type="InterPro" id="IPR010918">
    <property type="entry name" value="PurM-like_C_dom"/>
</dbReference>
<dbReference type="RefSeq" id="WP_151046414.1">
    <property type="nucleotide sequence ID" value="NZ_VZUL01000003.1"/>
</dbReference>
<sequence length="344" mass="35990">MNAVINSPLLSRTVDMTHGAGGRASVQLIEAVFLKNFSNPFLRQGNDGADIGPVAGRLVMTTDGHVISPLFFPGGDIGSLSVHGTVNDLAVMGAKPICLSAAFIIEEGFSIDTLEAITSSMGRAARDIGIHIVTGDTKVVGRGQADGVFITLTGLGAVPDGIRLSGDQAKPGDCILLSGTIGDHGIAIMSKRENLEFETEILSDSQPLHDLAAAMLEAVPGIRVMRDPTRGGLSATLNEIAHQSGVGMSLIERDIPVRPEVHAACELLGIDPFNVANEGKLIAICAPEESQKLLAVMRAHPRGRAAAVIGTVLADANCLIRMKTGFGGNRVVDWIAGEQLPRIC</sequence>
<feature type="domain" description="PurM-like N-terminal" evidence="2">
    <location>
        <begin position="56"/>
        <end position="158"/>
    </location>
</feature>
<evidence type="ECO:0000313" key="5">
    <source>
        <dbReference type="Proteomes" id="UP000386575"/>
    </source>
</evidence>
<gene>
    <name evidence="4" type="primary">hypE</name>
    <name evidence="4" type="ORF">F4V91_25405</name>
</gene>
<protein>
    <submittedName>
        <fullName evidence="4">Hydrogenase expression/formation protein HypE</fullName>
    </submittedName>
</protein>
<dbReference type="PANTHER" id="PTHR30303">
    <property type="entry name" value="HYDROGENASE ISOENZYMES FORMATION PROTEIN HYPE"/>
    <property type="match status" value="1"/>
</dbReference>
<dbReference type="SUPFAM" id="SSF56042">
    <property type="entry name" value="PurM C-terminal domain-like"/>
    <property type="match status" value="1"/>
</dbReference>
<feature type="domain" description="PurM-like C-terminal" evidence="3">
    <location>
        <begin position="170"/>
        <end position="316"/>
    </location>
</feature>
<dbReference type="SUPFAM" id="SSF55326">
    <property type="entry name" value="PurM N-terminal domain-like"/>
    <property type="match status" value="1"/>
</dbReference>
<dbReference type="EMBL" id="VZUL01000003">
    <property type="protein sequence ID" value="KAB1082998.1"/>
    <property type="molecule type" value="Genomic_DNA"/>
</dbReference>
<dbReference type="InterPro" id="IPR016188">
    <property type="entry name" value="PurM-like_N"/>
</dbReference>
<comment type="similarity">
    <text evidence="1">Belongs to the HypE family.</text>
</comment>
<dbReference type="InterPro" id="IPR036921">
    <property type="entry name" value="PurM-like_N_sf"/>
</dbReference>
<dbReference type="PANTHER" id="PTHR30303:SF0">
    <property type="entry name" value="CARBAMOYL DEHYDRATASE HYPE"/>
    <property type="match status" value="1"/>
</dbReference>
<evidence type="ECO:0000256" key="1">
    <source>
        <dbReference type="ARBA" id="ARBA00006243"/>
    </source>
</evidence>
<proteinExistence type="inferred from homology"/>
<comment type="caution">
    <text evidence="4">The sequence shown here is derived from an EMBL/GenBank/DDBJ whole genome shotgun (WGS) entry which is preliminary data.</text>
</comment>
<dbReference type="AlphaFoldDB" id="A0A6A1TID1"/>
<dbReference type="Pfam" id="PF02769">
    <property type="entry name" value="AIRS_C"/>
    <property type="match status" value="1"/>
</dbReference>
<dbReference type="PIRSF" id="PIRSF005644">
    <property type="entry name" value="Hdrgns_mtr_HypE"/>
    <property type="match status" value="1"/>
</dbReference>
<evidence type="ECO:0000259" key="3">
    <source>
        <dbReference type="Pfam" id="PF02769"/>
    </source>
</evidence>
<evidence type="ECO:0000313" key="4">
    <source>
        <dbReference type="EMBL" id="KAB1082998.1"/>
    </source>
</evidence>
<dbReference type="Gene3D" id="3.30.1330.10">
    <property type="entry name" value="PurM-like, N-terminal domain"/>
    <property type="match status" value="1"/>
</dbReference>
<dbReference type="Proteomes" id="UP000386575">
    <property type="component" value="Unassembled WGS sequence"/>
</dbReference>
<dbReference type="NCBIfam" id="TIGR02124">
    <property type="entry name" value="hypE"/>
    <property type="match status" value="1"/>
</dbReference>
<reference evidence="4 5" key="1">
    <citation type="submission" date="2019-09" db="EMBL/GenBank/DDBJ databases">
        <title>Genome sequencing of Ng87 strain.</title>
        <authorList>
            <person name="Karasev E.S."/>
            <person name="Andronov E."/>
        </authorList>
    </citation>
    <scope>NUCLEOTIDE SEQUENCE [LARGE SCALE GENOMIC DNA]</scope>
    <source>
        <strain evidence="4 5">Ng87</strain>
    </source>
</reference>
<name>A0A6A1TID1_NEOGA</name>
<dbReference type="Pfam" id="PF00586">
    <property type="entry name" value="AIRS"/>
    <property type="match status" value="1"/>
</dbReference>
<dbReference type="InterPro" id="IPR036676">
    <property type="entry name" value="PurM-like_C_sf"/>
</dbReference>
<dbReference type="GO" id="GO:0051604">
    <property type="term" value="P:protein maturation"/>
    <property type="evidence" value="ECO:0007669"/>
    <property type="project" value="TreeGrafter"/>
</dbReference>
<organism evidence="4 5">
    <name type="scientific">Neorhizobium galegae</name>
    <name type="common">Rhizobium galegae</name>
    <dbReference type="NCBI Taxonomy" id="399"/>
    <lineage>
        <taxon>Bacteria</taxon>
        <taxon>Pseudomonadati</taxon>
        <taxon>Pseudomonadota</taxon>
        <taxon>Alphaproteobacteria</taxon>
        <taxon>Hyphomicrobiales</taxon>
        <taxon>Rhizobiaceae</taxon>
        <taxon>Rhizobium/Agrobacterium group</taxon>
        <taxon>Neorhizobium</taxon>
    </lineage>
</organism>
<dbReference type="CDD" id="cd02197">
    <property type="entry name" value="HypE"/>
    <property type="match status" value="1"/>
</dbReference>
<dbReference type="Gene3D" id="3.90.650.10">
    <property type="entry name" value="PurM-like C-terminal domain"/>
    <property type="match status" value="1"/>
</dbReference>
<evidence type="ECO:0000259" key="2">
    <source>
        <dbReference type="Pfam" id="PF00586"/>
    </source>
</evidence>
<accession>A0A6A1TID1</accession>